<protein>
    <recommendedName>
        <fullName evidence="2">NADP-dependent oxidoreductase domain-containing protein</fullName>
    </recommendedName>
</protein>
<feature type="compositionally biased region" description="Low complexity" evidence="1">
    <location>
        <begin position="540"/>
        <end position="550"/>
    </location>
</feature>
<feature type="domain" description="NADP-dependent oxidoreductase" evidence="2">
    <location>
        <begin position="25"/>
        <end position="370"/>
    </location>
</feature>
<dbReference type="PANTHER" id="PTHR43364">
    <property type="entry name" value="NADH-SPECIFIC METHYLGLYOXAL REDUCTASE-RELATED"/>
    <property type="match status" value="1"/>
</dbReference>
<dbReference type="EMBL" id="CAUJNA010003641">
    <property type="protein sequence ID" value="CAJ1406704.1"/>
    <property type="molecule type" value="Genomic_DNA"/>
</dbReference>
<keyword evidence="4" id="KW-1185">Reference proteome</keyword>
<dbReference type="AlphaFoldDB" id="A0AA36JKH8"/>
<evidence type="ECO:0000313" key="3">
    <source>
        <dbReference type="EMBL" id="CAJ1406704.1"/>
    </source>
</evidence>
<feature type="compositionally biased region" description="Low complexity" evidence="1">
    <location>
        <begin position="586"/>
        <end position="595"/>
    </location>
</feature>
<dbReference type="Proteomes" id="UP001178507">
    <property type="component" value="Unassembled WGS sequence"/>
</dbReference>
<evidence type="ECO:0000256" key="1">
    <source>
        <dbReference type="SAM" id="MobiDB-lite"/>
    </source>
</evidence>
<feature type="compositionally biased region" description="Polar residues" evidence="1">
    <location>
        <begin position="522"/>
        <end position="533"/>
    </location>
</feature>
<gene>
    <name evidence="3" type="ORF">EVOR1521_LOCUS28597</name>
</gene>
<dbReference type="SUPFAM" id="SSF51430">
    <property type="entry name" value="NAD(P)-linked oxidoreductase"/>
    <property type="match status" value="1"/>
</dbReference>
<feature type="region of interest" description="Disordered" evidence="1">
    <location>
        <begin position="575"/>
        <end position="607"/>
    </location>
</feature>
<dbReference type="InterPro" id="IPR023210">
    <property type="entry name" value="NADP_OxRdtase_dom"/>
</dbReference>
<feature type="region of interest" description="Disordered" evidence="1">
    <location>
        <begin position="501"/>
        <end position="551"/>
    </location>
</feature>
<evidence type="ECO:0000313" key="4">
    <source>
        <dbReference type="Proteomes" id="UP001178507"/>
    </source>
</evidence>
<reference evidence="3" key="1">
    <citation type="submission" date="2023-08" db="EMBL/GenBank/DDBJ databases">
        <authorList>
            <person name="Chen Y."/>
            <person name="Shah S."/>
            <person name="Dougan E. K."/>
            <person name="Thang M."/>
            <person name="Chan C."/>
        </authorList>
    </citation>
    <scope>NUCLEOTIDE SEQUENCE</scope>
</reference>
<dbReference type="Gene3D" id="3.20.20.100">
    <property type="entry name" value="NADP-dependent oxidoreductase domain"/>
    <property type="match status" value="1"/>
</dbReference>
<dbReference type="InterPro" id="IPR036812">
    <property type="entry name" value="NAD(P)_OxRdtase_dom_sf"/>
</dbReference>
<dbReference type="InterPro" id="IPR050523">
    <property type="entry name" value="AKR_Detox_Biosynth"/>
</dbReference>
<organism evidence="3 4">
    <name type="scientific">Effrenium voratum</name>
    <dbReference type="NCBI Taxonomy" id="2562239"/>
    <lineage>
        <taxon>Eukaryota</taxon>
        <taxon>Sar</taxon>
        <taxon>Alveolata</taxon>
        <taxon>Dinophyceae</taxon>
        <taxon>Suessiales</taxon>
        <taxon>Symbiodiniaceae</taxon>
        <taxon>Effrenium</taxon>
    </lineage>
</organism>
<dbReference type="PANTHER" id="PTHR43364:SF17">
    <property type="entry name" value="ALDO KETO REDUCTASE"/>
    <property type="match status" value="1"/>
</dbReference>
<comment type="caution">
    <text evidence="3">The sequence shown here is derived from an EMBL/GenBank/DDBJ whole genome shotgun (WGS) entry which is preliminary data.</text>
</comment>
<feature type="compositionally biased region" description="Basic and acidic residues" evidence="1">
    <location>
        <begin position="575"/>
        <end position="585"/>
    </location>
</feature>
<accession>A0AA36JKH8</accession>
<proteinExistence type="predicted"/>
<evidence type="ECO:0000259" key="2">
    <source>
        <dbReference type="Pfam" id="PF00248"/>
    </source>
</evidence>
<dbReference type="Pfam" id="PF00248">
    <property type="entry name" value="Aldo_ket_red"/>
    <property type="match status" value="1"/>
</dbReference>
<sequence>MAKIERLGSMPYAKFGSSDMMVSRVCAGTMMWGTFNKDEKMAHNQLDTLLRLGVNFIDTAEMYPTPCEGGKVTEQWIGNWLQKALADGKVQREKFYIATKANPSNLGAPDLPGRTKPHGLDAESLMASCKASIERLKCKYIDMYYLHWPTRNVPIFGCAAFYPDKQRPMPSFDKGEPKDFEAQVLAVKVLLDAGLIKHWALSNENNYGVTMFCITCDRLGVPRPICVQNDYSLNNRTFDSDCYEACHRFGLVSCHYGLLCGGVLSGKYLRDSPYAKKDGRDLAECRHRARPGFQPRYAFPASLKATERYAALAEECGLSPTELALAWANQQPHVGAVIIGSTNVRQVEECVGAIQIKALPTELLDAINAVHEAPAFWPWLCDLTGEWLQTCSARHAAIETMFPENVRARMNALGAPFLYASLKQHAHRFGEFVEAFLSGARPVALVALSGCVALRRLVSLCTPAQQLARQTKTSSLYAPPDHWWNADRVDEDAQGRRGFANAQHMDKESLKSLKPGEMPSMGSGTVPMQPTSGTERRAPRVANRAPASPRQQVQLNDIGAMPGNTRVDHAWKPSQEAHLRAKVEAPEAQARPAQPSNQGAFVGWKSN</sequence>
<name>A0AA36JKH8_9DINO</name>